<evidence type="ECO:0000313" key="6">
    <source>
        <dbReference type="Proteomes" id="UP000215914"/>
    </source>
</evidence>
<dbReference type="InterPro" id="IPR044802">
    <property type="entry name" value="NADKc-like"/>
</dbReference>
<comment type="caution">
    <text evidence="5">The sequence shown here is derived from an EMBL/GenBank/DDBJ whole genome shotgun (WGS) entry which is preliminary data.</text>
</comment>
<dbReference type="EMBL" id="MNCJ02000319">
    <property type="protein sequence ID" value="KAF5810605.1"/>
    <property type="molecule type" value="Genomic_DNA"/>
</dbReference>
<organism evidence="5 6">
    <name type="scientific">Helianthus annuus</name>
    <name type="common">Common sunflower</name>
    <dbReference type="NCBI Taxonomy" id="4232"/>
    <lineage>
        <taxon>Eukaryota</taxon>
        <taxon>Viridiplantae</taxon>
        <taxon>Streptophyta</taxon>
        <taxon>Embryophyta</taxon>
        <taxon>Tracheophyta</taxon>
        <taxon>Spermatophyta</taxon>
        <taxon>Magnoliopsida</taxon>
        <taxon>eudicotyledons</taxon>
        <taxon>Gunneridae</taxon>
        <taxon>Pentapetalae</taxon>
        <taxon>asterids</taxon>
        <taxon>campanulids</taxon>
        <taxon>Asterales</taxon>
        <taxon>Asteraceae</taxon>
        <taxon>Asteroideae</taxon>
        <taxon>Heliantheae alliance</taxon>
        <taxon>Heliantheae</taxon>
        <taxon>Helianthus</taxon>
    </lineage>
</organism>
<dbReference type="GO" id="GO:0016301">
    <property type="term" value="F:kinase activity"/>
    <property type="evidence" value="ECO:0007669"/>
    <property type="project" value="InterPro"/>
</dbReference>
<feature type="domain" description="Zeta toxin" evidence="4">
    <location>
        <begin position="226"/>
        <end position="284"/>
    </location>
</feature>
<evidence type="ECO:0000256" key="2">
    <source>
        <dbReference type="ARBA" id="ARBA00022840"/>
    </source>
</evidence>
<accession>A0A9K3NST0</accession>
<evidence type="ECO:0000313" key="5">
    <source>
        <dbReference type="EMBL" id="KAF5810605.1"/>
    </source>
</evidence>
<reference evidence="5" key="1">
    <citation type="journal article" date="2017" name="Nature">
        <title>The sunflower genome provides insights into oil metabolism, flowering and Asterid evolution.</title>
        <authorList>
            <person name="Badouin H."/>
            <person name="Gouzy J."/>
            <person name="Grassa C.J."/>
            <person name="Murat F."/>
            <person name="Staton S.E."/>
            <person name="Cottret L."/>
            <person name="Lelandais-Briere C."/>
            <person name="Owens G.L."/>
            <person name="Carrere S."/>
            <person name="Mayjonade B."/>
            <person name="Legrand L."/>
            <person name="Gill N."/>
            <person name="Kane N.C."/>
            <person name="Bowers J.E."/>
            <person name="Hubner S."/>
            <person name="Bellec A."/>
            <person name="Berard A."/>
            <person name="Berges H."/>
            <person name="Blanchet N."/>
            <person name="Boniface M.C."/>
            <person name="Brunel D."/>
            <person name="Catrice O."/>
            <person name="Chaidir N."/>
            <person name="Claudel C."/>
            <person name="Donnadieu C."/>
            <person name="Faraut T."/>
            <person name="Fievet G."/>
            <person name="Helmstetter N."/>
            <person name="King M."/>
            <person name="Knapp S.J."/>
            <person name="Lai Z."/>
            <person name="Le Paslier M.C."/>
            <person name="Lippi Y."/>
            <person name="Lorenzon L."/>
            <person name="Mandel J.R."/>
            <person name="Marage G."/>
            <person name="Marchand G."/>
            <person name="Marquand E."/>
            <person name="Bret-Mestries E."/>
            <person name="Morien E."/>
            <person name="Nambeesan S."/>
            <person name="Nguyen T."/>
            <person name="Pegot-Espagnet P."/>
            <person name="Pouilly N."/>
            <person name="Raftis F."/>
            <person name="Sallet E."/>
            <person name="Schiex T."/>
            <person name="Thomas J."/>
            <person name="Vandecasteele C."/>
            <person name="Vares D."/>
            <person name="Vear F."/>
            <person name="Vautrin S."/>
            <person name="Crespi M."/>
            <person name="Mangin B."/>
            <person name="Burke J.M."/>
            <person name="Salse J."/>
            <person name="Munos S."/>
            <person name="Vincourt P."/>
            <person name="Rieseberg L.H."/>
            <person name="Langlade N.B."/>
        </authorList>
    </citation>
    <scope>NUCLEOTIDE SEQUENCE</scope>
    <source>
        <tissue evidence="5">Leaves</tissue>
    </source>
</reference>
<dbReference type="InterPro" id="IPR027417">
    <property type="entry name" value="P-loop_NTPase"/>
</dbReference>
<evidence type="ECO:0000256" key="3">
    <source>
        <dbReference type="SAM" id="Phobius"/>
    </source>
</evidence>
<keyword evidence="1" id="KW-0547">Nucleotide-binding</keyword>
<keyword evidence="3" id="KW-1133">Transmembrane helix</keyword>
<name>A0A9K3NST0_HELAN</name>
<dbReference type="Pfam" id="PF06414">
    <property type="entry name" value="Zeta_toxin"/>
    <property type="match status" value="1"/>
</dbReference>
<dbReference type="Gramene" id="mRNA:HanXRQr2_Chr04g0171561">
    <property type="protein sequence ID" value="mRNA:HanXRQr2_Chr04g0171561"/>
    <property type="gene ID" value="HanXRQr2_Chr04g0171561"/>
</dbReference>
<reference evidence="5" key="2">
    <citation type="submission" date="2020-06" db="EMBL/GenBank/DDBJ databases">
        <title>Helianthus annuus Genome sequencing and assembly Release 2.</title>
        <authorList>
            <person name="Gouzy J."/>
            <person name="Langlade N."/>
            <person name="Munos S."/>
        </authorList>
    </citation>
    <scope>NUCLEOTIDE SEQUENCE</scope>
    <source>
        <tissue evidence="5">Leaves</tissue>
    </source>
</reference>
<sequence length="316" mass="35992">MQICEEIASEIKEFLSSKIFDPFGNDNVPTYTQIILASSIGLIIAAAMHIRFRKIIRYNKNIIPWIRVSKTRQPLKLERFPDYVARLMGFHDTRECPYLCKLASDYIRKVEGCEEDMYSFFGDDLQADSLFIKLVEEFERCILSYFAFHWSHASFMITQVLGPDGHEPKKKFKNIVMQATREQRFERVTKNLKVARVFTTLVEEMKAIGLTTDDSECTDVMVPMAHKDRSPVLLFMGGGMGAGKSTVLKDLLKEPFWAGASANAVVIEADAFKESDVIYRALSSRGHHDMLHTAELARPPSFSILNMETSVTKILL</sequence>
<dbReference type="Proteomes" id="UP000215914">
    <property type="component" value="Unassembled WGS sequence"/>
</dbReference>
<keyword evidence="3" id="KW-0812">Transmembrane</keyword>
<dbReference type="Gene3D" id="3.40.50.300">
    <property type="entry name" value="P-loop containing nucleotide triphosphate hydrolases"/>
    <property type="match status" value="1"/>
</dbReference>
<dbReference type="AlphaFoldDB" id="A0A9K3NST0"/>
<keyword evidence="3" id="KW-0472">Membrane</keyword>
<proteinExistence type="predicted"/>
<keyword evidence="2" id="KW-0067">ATP-binding</keyword>
<dbReference type="InterPro" id="IPR010488">
    <property type="entry name" value="Zeta_toxin_domain"/>
</dbReference>
<dbReference type="PANTHER" id="PTHR31153:SF22">
    <property type="entry name" value="P-LOOP CONTAINING NUCLEOSIDE TRIPHOSPHATE HYDROLASES SUPERFAMILY PROTEIN-RELATED"/>
    <property type="match status" value="1"/>
</dbReference>
<gene>
    <name evidence="5" type="ORF">HanXRQr2_Chr04g0171561</name>
</gene>
<feature type="transmembrane region" description="Helical" evidence="3">
    <location>
        <begin position="30"/>
        <end position="50"/>
    </location>
</feature>
<evidence type="ECO:0000256" key="1">
    <source>
        <dbReference type="ARBA" id="ARBA00022741"/>
    </source>
</evidence>
<keyword evidence="6" id="KW-1185">Reference proteome</keyword>
<dbReference type="PANTHER" id="PTHR31153">
    <property type="entry name" value="CALMODULIN CALCIUM-DEPENDENT NAD KINASE"/>
    <property type="match status" value="1"/>
</dbReference>
<protein>
    <submittedName>
        <fullName evidence="5">Zeta toxin domain-containing protein</fullName>
    </submittedName>
</protein>
<dbReference type="GO" id="GO:0005524">
    <property type="term" value="F:ATP binding"/>
    <property type="evidence" value="ECO:0007669"/>
    <property type="project" value="UniProtKB-KW"/>
</dbReference>
<evidence type="ECO:0000259" key="4">
    <source>
        <dbReference type="Pfam" id="PF06414"/>
    </source>
</evidence>